<proteinExistence type="predicted"/>
<name>A0ABD0LP78_9CAEN</name>
<accession>A0ABD0LP78</accession>
<evidence type="ECO:0000313" key="2">
    <source>
        <dbReference type="EMBL" id="KAK7501051.1"/>
    </source>
</evidence>
<sequence length="300" mass="32853">MLSTVLDHIIAFGSNISLPTMTVIGAVCRHKVALIREDLSSKDSNCSAAAITKTQFTSVTSGKHNETVCACARLVSVGPGPCCHTSPPPPPVCPTSSDAWLEIPGQLILDSKCEPSAYLTLPPQAKLQRPSDRDRLSVVVKYYSTAVHTQNPVLYQVCCLVSPQGQVSERQRVYRVSQLQERNFGNNNSDTSHKYMYTNPRDIHTTPFLFTRAVPPQQQDLFVSGDGQQSGESKRNCRDTRNEPPLMKGTLVCVGDGRRSARVTEVCRQTGAKPVLSKAANCKISRRALSKASKNAYWSC</sequence>
<evidence type="ECO:0000313" key="3">
    <source>
        <dbReference type="Proteomes" id="UP001519460"/>
    </source>
</evidence>
<keyword evidence="3" id="KW-1185">Reference proteome</keyword>
<comment type="caution">
    <text evidence="2">The sequence shown here is derived from an EMBL/GenBank/DDBJ whole genome shotgun (WGS) entry which is preliminary data.</text>
</comment>
<gene>
    <name evidence="2" type="ORF">BaRGS_00007536</name>
</gene>
<reference evidence="2 3" key="1">
    <citation type="journal article" date="2023" name="Sci. Data">
        <title>Genome assembly of the Korean intertidal mud-creeper Batillaria attramentaria.</title>
        <authorList>
            <person name="Patra A.K."/>
            <person name="Ho P.T."/>
            <person name="Jun S."/>
            <person name="Lee S.J."/>
            <person name="Kim Y."/>
            <person name="Won Y.J."/>
        </authorList>
    </citation>
    <scope>NUCLEOTIDE SEQUENCE [LARGE SCALE GENOMIC DNA]</scope>
    <source>
        <strain evidence="2">Wonlab-2016</strain>
    </source>
</reference>
<protein>
    <submittedName>
        <fullName evidence="2">Uncharacterized protein</fullName>
    </submittedName>
</protein>
<feature type="compositionally biased region" description="Basic and acidic residues" evidence="1">
    <location>
        <begin position="232"/>
        <end position="242"/>
    </location>
</feature>
<evidence type="ECO:0000256" key="1">
    <source>
        <dbReference type="SAM" id="MobiDB-lite"/>
    </source>
</evidence>
<feature type="region of interest" description="Disordered" evidence="1">
    <location>
        <begin position="222"/>
        <end position="243"/>
    </location>
</feature>
<dbReference type="Proteomes" id="UP001519460">
    <property type="component" value="Unassembled WGS sequence"/>
</dbReference>
<dbReference type="AlphaFoldDB" id="A0ABD0LP78"/>
<organism evidence="2 3">
    <name type="scientific">Batillaria attramentaria</name>
    <dbReference type="NCBI Taxonomy" id="370345"/>
    <lineage>
        <taxon>Eukaryota</taxon>
        <taxon>Metazoa</taxon>
        <taxon>Spiralia</taxon>
        <taxon>Lophotrochozoa</taxon>
        <taxon>Mollusca</taxon>
        <taxon>Gastropoda</taxon>
        <taxon>Caenogastropoda</taxon>
        <taxon>Sorbeoconcha</taxon>
        <taxon>Cerithioidea</taxon>
        <taxon>Batillariidae</taxon>
        <taxon>Batillaria</taxon>
    </lineage>
</organism>
<feature type="compositionally biased region" description="Polar residues" evidence="1">
    <location>
        <begin position="222"/>
        <end position="231"/>
    </location>
</feature>
<dbReference type="EMBL" id="JACVVK020000033">
    <property type="protein sequence ID" value="KAK7501051.1"/>
    <property type="molecule type" value="Genomic_DNA"/>
</dbReference>